<feature type="signal peptide" evidence="7">
    <location>
        <begin position="1"/>
        <end position="19"/>
    </location>
</feature>
<dbReference type="PANTHER" id="PTHR31736">
    <property type="match status" value="1"/>
</dbReference>
<evidence type="ECO:0000256" key="7">
    <source>
        <dbReference type="SAM" id="SignalP"/>
    </source>
</evidence>
<keyword evidence="4" id="KW-0325">Glycoprotein</keyword>
<comment type="caution">
    <text evidence="8">The sequence shown here is derived from an EMBL/GenBank/DDBJ whole genome shotgun (WGS) entry which is preliminary data.</text>
</comment>
<gene>
    <name evidence="8" type="ORF">CYMTET_37195</name>
</gene>
<protein>
    <recommendedName>
        <fullName evidence="10">Glycoside hydrolase family 28 protein</fullName>
    </recommendedName>
</protein>
<comment type="similarity">
    <text evidence="1 6">Belongs to the glycosyl hydrolase 28 family.</text>
</comment>
<keyword evidence="2 6" id="KW-0378">Hydrolase</keyword>
<dbReference type="Pfam" id="PF00295">
    <property type="entry name" value="Glyco_hydro_28"/>
    <property type="match status" value="1"/>
</dbReference>
<dbReference type="PANTHER" id="PTHR31736:SF19">
    <property type="entry name" value="PECTIN LYASE SUPERFAMILY PROTEIN-RELATED"/>
    <property type="match status" value="1"/>
</dbReference>
<dbReference type="AlphaFoldDB" id="A0AAE0CED5"/>
<evidence type="ECO:0000256" key="3">
    <source>
        <dbReference type="ARBA" id="ARBA00023157"/>
    </source>
</evidence>
<dbReference type="InterPro" id="IPR011050">
    <property type="entry name" value="Pectin_lyase_fold/virulence"/>
</dbReference>
<evidence type="ECO:0000256" key="5">
    <source>
        <dbReference type="ARBA" id="ARBA00023295"/>
    </source>
</evidence>
<evidence type="ECO:0000256" key="6">
    <source>
        <dbReference type="RuleBase" id="RU361169"/>
    </source>
</evidence>
<accession>A0AAE0CED5</accession>
<dbReference type="InterPro" id="IPR000743">
    <property type="entry name" value="Glyco_hydro_28"/>
</dbReference>
<dbReference type="EMBL" id="LGRX02024759">
    <property type="protein sequence ID" value="KAK3253562.1"/>
    <property type="molecule type" value="Genomic_DNA"/>
</dbReference>
<dbReference type="GO" id="GO:0005975">
    <property type="term" value="P:carbohydrate metabolic process"/>
    <property type="evidence" value="ECO:0007669"/>
    <property type="project" value="InterPro"/>
</dbReference>
<organism evidence="8 9">
    <name type="scientific">Cymbomonas tetramitiformis</name>
    <dbReference type="NCBI Taxonomy" id="36881"/>
    <lineage>
        <taxon>Eukaryota</taxon>
        <taxon>Viridiplantae</taxon>
        <taxon>Chlorophyta</taxon>
        <taxon>Pyramimonadophyceae</taxon>
        <taxon>Pyramimonadales</taxon>
        <taxon>Pyramimonadaceae</taxon>
        <taxon>Cymbomonas</taxon>
    </lineage>
</organism>
<dbReference type="Gene3D" id="2.160.20.10">
    <property type="entry name" value="Single-stranded right-handed beta-helix, Pectin lyase-like"/>
    <property type="match status" value="1"/>
</dbReference>
<feature type="chain" id="PRO_5042038964" description="Glycoside hydrolase family 28 protein" evidence="7">
    <location>
        <begin position="20"/>
        <end position="600"/>
    </location>
</feature>
<evidence type="ECO:0008006" key="10">
    <source>
        <dbReference type="Google" id="ProtNLM"/>
    </source>
</evidence>
<dbReference type="SUPFAM" id="SSF51126">
    <property type="entry name" value="Pectin lyase-like"/>
    <property type="match status" value="1"/>
</dbReference>
<evidence type="ECO:0000313" key="9">
    <source>
        <dbReference type="Proteomes" id="UP001190700"/>
    </source>
</evidence>
<evidence type="ECO:0000256" key="4">
    <source>
        <dbReference type="ARBA" id="ARBA00023180"/>
    </source>
</evidence>
<name>A0AAE0CED5_9CHLO</name>
<dbReference type="Proteomes" id="UP001190700">
    <property type="component" value="Unassembled WGS sequence"/>
</dbReference>
<keyword evidence="3" id="KW-1015">Disulfide bond</keyword>
<evidence type="ECO:0000256" key="2">
    <source>
        <dbReference type="ARBA" id="ARBA00022801"/>
    </source>
</evidence>
<sequence>MSFRTLLFVLLAIIRPVSALASSLSLGGRRSAFLRSAEQSVTATDAITYTMLPGQSFKSYPGNTTWHISSWGAECVVKLDPKPDGACCPYAVVRLASGAKCPVGRVFKAADAILSKDWLPYTPGLTTPTVHVFNGTKDSGLLKCNDDAAPIENTRLMNSILTQLAPGDTLVVPPGVYCMGAGVIAYRLRHVVVDINGELYFSQGMKEWPKNANDYLIAMNFFGLTNVTFTSTTRKGLVKASGCTKWYAERLAHGGGEGGNTLFHIGPDVNLTYASSEILVEHLSFEDGPDWQTYLEKITNVVVRHVSVKITCLPVIGTVTEIINALALNTDGIDVWGSNVHIHDVDIVNGDDCICVKGNADGSGIMSENWLVENSSATGEGLSIGTMWSGNFTTRNVTFRNIEMPHTRKGIYIKVDTEGNVVEDVLYQNITLLGSTLQFPVMIGPIHQFTDQRCAWSWPWIETGTCGTFSNARVNVSIDGLHISRPNGFPSSNMADMVIIGNNISRPTVRLANIKIDGLFKDKGLKTCDDPPTTAIGYCDNACYSANVITDGSYPIKCTAYSTTVESGKCAPRVGAVAQRCASGKAEKDVLCTGSGLKCT</sequence>
<dbReference type="InterPro" id="IPR012334">
    <property type="entry name" value="Pectin_lyas_fold"/>
</dbReference>
<evidence type="ECO:0000256" key="1">
    <source>
        <dbReference type="ARBA" id="ARBA00008834"/>
    </source>
</evidence>
<dbReference type="GO" id="GO:0046576">
    <property type="term" value="F:rhamnogalacturonan alpha-L-rhamnopyranosyl-(1-&gt;4)-alpha-D-galactopyranosyluronide lyase activity"/>
    <property type="evidence" value="ECO:0007669"/>
    <property type="project" value="UniProtKB-ARBA"/>
</dbReference>
<reference evidence="8 9" key="1">
    <citation type="journal article" date="2015" name="Genome Biol. Evol.">
        <title>Comparative Genomics of a Bacterivorous Green Alga Reveals Evolutionary Causalities and Consequences of Phago-Mixotrophic Mode of Nutrition.</title>
        <authorList>
            <person name="Burns J.A."/>
            <person name="Paasch A."/>
            <person name="Narechania A."/>
            <person name="Kim E."/>
        </authorList>
    </citation>
    <scope>NUCLEOTIDE SEQUENCE [LARGE SCALE GENOMIC DNA]</scope>
    <source>
        <strain evidence="8 9">PLY_AMNH</strain>
    </source>
</reference>
<keyword evidence="5 6" id="KW-0326">Glycosidase</keyword>
<proteinExistence type="inferred from homology"/>
<dbReference type="GO" id="GO:0004650">
    <property type="term" value="F:polygalacturonase activity"/>
    <property type="evidence" value="ECO:0007669"/>
    <property type="project" value="InterPro"/>
</dbReference>
<keyword evidence="7" id="KW-0732">Signal</keyword>
<evidence type="ECO:0000313" key="8">
    <source>
        <dbReference type="EMBL" id="KAK3253562.1"/>
    </source>
</evidence>
<keyword evidence="9" id="KW-1185">Reference proteome</keyword>